<keyword evidence="1" id="KW-1133">Transmembrane helix</keyword>
<proteinExistence type="predicted"/>
<evidence type="ECO:0000313" key="2">
    <source>
        <dbReference type="EMBL" id="RON33873.1"/>
    </source>
</evidence>
<evidence type="ECO:0000256" key="1">
    <source>
        <dbReference type="SAM" id="Phobius"/>
    </source>
</evidence>
<feature type="transmembrane region" description="Helical" evidence="1">
    <location>
        <begin position="96"/>
        <end position="121"/>
    </location>
</feature>
<feature type="transmembrane region" description="Helical" evidence="1">
    <location>
        <begin position="40"/>
        <end position="64"/>
    </location>
</feature>
<name>A0A423J879_9PSED</name>
<gene>
    <name evidence="2" type="ORF">BK664_25635</name>
</gene>
<feature type="transmembrane region" description="Helical" evidence="1">
    <location>
        <begin position="70"/>
        <end position="89"/>
    </location>
</feature>
<evidence type="ECO:0000313" key="3">
    <source>
        <dbReference type="Proteomes" id="UP000286351"/>
    </source>
</evidence>
<dbReference type="AlphaFoldDB" id="A0A423J879"/>
<comment type="caution">
    <text evidence="2">The sequence shown here is derived from an EMBL/GenBank/DDBJ whole genome shotgun (WGS) entry which is preliminary data.</text>
</comment>
<feature type="transmembrane region" description="Helical" evidence="1">
    <location>
        <begin position="6"/>
        <end position="28"/>
    </location>
</feature>
<dbReference type="EMBL" id="MOBO01000026">
    <property type="protein sequence ID" value="RON33873.1"/>
    <property type="molecule type" value="Genomic_DNA"/>
</dbReference>
<reference evidence="2 3" key="1">
    <citation type="submission" date="2016-10" db="EMBL/GenBank/DDBJ databases">
        <title>Comparative genome analysis of multiple Pseudomonas spp. focuses on biocontrol and plant growth promoting traits.</title>
        <authorList>
            <person name="Tao X.-Y."/>
            <person name="Taylor C.G."/>
        </authorList>
    </citation>
    <scope>NUCLEOTIDE SEQUENCE [LARGE SCALE GENOMIC DNA]</scope>
    <source>
        <strain evidence="2 3">38D4</strain>
    </source>
</reference>
<accession>A0A423J879</accession>
<keyword evidence="1" id="KW-0472">Membrane</keyword>
<keyword evidence="1" id="KW-0812">Transmembrane</keyword>
<sequence>MYYPITLYVLTITALIIAALLISSLHVFKFAKTLKSNQAPFYIAFAIIASVLAFTTLELILHLIIQKHPISVAIFASLAFYLAVVSIFLAQLKLNLIACITYTICGGAIFFASCLPIIIWLGCATGPVCI</sequence>
<organism evidence="2 3">
    <name type="scientific">Pseudomonas brassicacearum</name>
    <dbReference type="NCBI Taxonomy" id="930166"/>
    <lineage>
        <taxon>Bacteria</taxon>
        <taxon>Pseudomonadati</taxon>
        <taxon>Pseudomonadota</taxon>
        <taxon>Gammaproteobacteria</taxon>
        <taxon>Pseudomonadales</taxon>
        <taxon>Pseudomonadaceae</taxon>
        <taxon>Pseudomonas</taxon>
    </lineage>
</organism>
<protein>
    <submittedName>
        <fullName evidence="2">Uncharacterized protein</fullName>
    </submittedName>
</protein>
<dbReference type="Proteomes" id="UP000286351">
    <property type="component" value="Unassembled WGS sequence"/>
</dbReference>